<keyword evidence="2" id="KW-0732">Signal</keyword>
<dbReference type="OrthoDB" id="8241354at2"/>
<feature type="compositionally biased region" description="Basic and acidic residues" evidence="1">
    <location>
        <begin position="53"/>
        <end position="63"/>
    </location>
</feature>
<feature type="signal peptide" evidence="2">
    <location>
        <begin position="1"/>
        <end position="27"/>
    </location>
</feature>
<keyword evidence="4" id="KW-1185">Reference proteome</keyword>
<protein>
    <submittedName>
        <fullName evidence="3">Uncharacterized protein</fullName>
    </submittedName>
</protein>
<evidence type="ECO:0000256" key="1">
    <source>
        <dbReference type="SAM" id="MobiDB-lite"/>
    </source>
</evidence>
<proteinExistence type="predicted"/>
<dbReference type="AlphaFoldDB" id="A0A560MHP8"/>
<feature type="chain" id="PRO_5022160406" evidence="2">
    <location>
        <begin position="28"/>
        <end position="88"/>
    </location>
</feature>
<reference evidence="3 4" key="1">
    <citation type="submission" date="2019-06" db="EMBL/GenBank/DDBJ databases">
        <title>Genomic Encyclopedia of Type Strains, Phase IV (KMG-V): Genome sequencing to study the core and pangenomes of soil and plant-associated prokaryotes.</title>
        <authorList>
            <person name="Whitman W."/>
        </authorList>
    </citation>
    <scope>NUCLEOTIDE SEQUENCE [LARGE SCALE GENOMIC DNA]</scope>
    <source>
        <strain evidence="3 4">BR 10355</strain>
    </source>
</reference>
<evidence type="ECO:0000313" key="3">
    <source>
        <dbReference type="EMBL" id="TWC06880.1"/>
    </source>
</evidence>
<name>A0A560MHP8_9BRAD</name>
<gene>
    <name evidence="3" type="ORF">FBZ93_101171</name>
</gene>
<organism evidence="3 4">
    <name type="scientific">Bradyrhizobium macuxiense</name>
    <dbReference type="NCBI Taxonomy" id="1755647"/>
    <lineage>
        <taxon>Bacteria</taxon>
        <taxon>Pseudomonadati</taxon>
        <taxon>Pseudomonadota</taxon>
        <taxon>Alphaproteobacteria</taxon>
        <taxon>Hyphomicrobiales</taxon>
        <taxon>Nitrobacteraceae</taxon>
        <taxon>Bradyrhizobium</taxon>
    </lineage>
</organism>
<dbReference type="Proteomes" id="UP000321304">
    <property type="component" value="Unassembled WGS sequence"/>
</dbReference>
<evidence type="ECO:0000313" key="4">
    <source>
        <dbReference type="Proteomes" id="UP000321304"/>
    </source>
</evidence>
<evidence type="ECO:0000256" key="2">
    <source>
        <dbReference type="SAM" id="SignalP"/>
    </source>
</evidence>
<dbReference type="EMBL" id="VITY01000001">
    <property type="protein sequence ID" value="TWC06880.1"/>
    <property type="molecule type" value="Genomic_DNA"/>
</dbReference>
<feature type="compositionally biased region" description="Polar residues" evidence="1">
    <location>
        <begin position="28"/>
        <end position="40"/>
    </location>
</feature>
<dbReference type="RefSeq" id="WP_146984122.1">
    <property type="nucleotide sequence ID" value="NZ_VITY01000001.1"/>
</dbReference>
<feature type="region of interest" description="Disordered" evidence="1">
    <location>
        <begin position="28"/>
        <end position="76"/>
    </location>
</feature>
<accession>A0A560MHP8</accession>
<comment type="caution">
    <text evidence="3">The sequence shown here is derived from an EMBL/GenBank/DDBJ whole genome shotgun (WGS) entry which is preliminary data.</text>
</comment>
<sequence>MRKTVLLMALMIVAVGAPQLGTSLALAQQQGGSSSMQKNSGVPEAPVGHRQPRRGDVGSEKNISDPNSQANKEDAALDKKIKSICRGC</sequence>